<evidence type="ECO:0000313" key="2">
    <source>
        <dbReference type="Proteomes" id="UP001165289"/>
    </source>
</evidence>
<evidence type="ECO:0000313" key="1">
    <source>
        <dbReference type="EMBL" id="KAI6652249.1"/>
    </source>
</evidence>
<name>A0AAV7JUJ7_9METZ</name>
<reference evidence="1 2" key="1">
    <citation type="journal article" date="2023" name="BMC Biol.">
        <title>The compact genome of the sponge Oopsacas minuta (Hexactinellida) is lacking key metazoan core genes.</title>
        <authorList>
            <person name="Santini S."/>
            <person name="Schenkelaars Q."/>
            <person name="Jourda C."/>
            <person name="Duchesne M."/>
            <person name="Belahbib H."/>
            <person name="Rocher C."/>
            <person name="Selva M."/>
            <person name="Riesgo A."/>
            <person name="Vervoort M."/>
            <person name="Leys S.P."/>
            <person name="Kodjabachian L."/>
            <person name="Le Bivic A."/>
            <person name="Borchiellini C."/>
            <person name="Claverie J.M."/>
            <person name="Renard E."/>
        </authorList>
    </citation>
    <scope>NUCLEOTIDE SEQUENCE [LARGE SCALE GENOMIC DNA]</scope>
    <source>
        <strain evidence="1">SPO-2</strain>
    </source>
</reference>
<dbReference type="EMBL" id="JAKMXF010000299">
    <property type="protein sequence ID" value="KAI6652249.1"/>
    <property type="molecule type" value="Genomic_DNA"/>
</dbReference>
<proteinExistence type="predicted"/>
<accession>A0AAV7JUJ7</accession>
<gene>
    <name evidence="1" type="ORF">LOD99_7266</name>
</gene>
<comment type="caution">
    <text evidence="1">The sequence shown here is derived from an EMBL/GenBank/DDBJ whole genome shotgun (WGS) entry which is preliminary data.</text>
</comment>
<sequence length="96" mass="11836">MERCKTTNKNMSLVELMYHFKEEHRLREQAEAALVKANRTSHRYQQVANEYRIQIEKLVLQYMYINCNYFTYKLLEIFERLHKNKTDSGYLYNIYL</sequence>
<organism evidence="1 2">
    <name type="scientific">Oopsacas minuta</name>
    <dbReference type="NCBI Taxonomy" id="111878"/>
    <lineage>
        <taxon>Eukaryota</taxon>
        <taxon>Metazoa</taxon>
        <taxon>Porifera</taxon>
        <taxon>Hexactinellida</taxon>
        <taxon>Hexasterophora</taxon>
        <taxon>Lyssacinosida</taxon>
        <taxon>Leucopsacidae</taxon>
        <taxon>Oopsacas</taxon>
    </lineage>
</organism>
<dbReference type="Proteomes" id="UP001165289">
    <property type="component" value="Unassembled WGS sequence"/>
</dbReference>
<protein>
    <submittedName>
        <fullName evidence="1">Uncharacterized protein</fullName>
    </submittedName>
</protein>
<dbReference type="AlphaFoldDB" id="A0AAV7JUJ7"/>
<keyword evidence="2" id="KW-1185">Reference proteome</keyword>